<dbReference type="PANTHER" id="PTHR12378">
    <property type="entry name" value="DESUMOYLATING ISOPEPTIDASE"/>
    <property type="match status" value="1"/>
</dbReference>
<name>A0A084GHJ2_PSEDA</name>
<comment type="similarity">
    <text evidence="1">Belongs to the DeSI family.</text>
</comment>
<reference evidence="6 7" key="1">
    <citation type="journal article" date="2014" name="Genome Announc.">
        <title>Draft genome sequence of the pathogenic fungus Scedosporium apiospermum.</title>
        <authorList>
            <person name="Vandeputte P."/>
            <person name="Ghamrawi S."/>
            <person name="Rechenmann M."/>
            <person name="Iltis A."/>
            <person name="Giraud S."/>
            <person name="Fleury M."/>
            <person name="Thornton C."/>
            <person name="Delhaes L."/>
            <person name="Meyer W."/>
            <person name="Papon N."/>
            <person name="Bouchara J.P."/>
        </authorList>
    </citation>
    <scope>NUCLEOTIDE SEQUENCE [LARGE SCALE GENOMIC DNA]</scope>
    <source>
        <strain evidence="6 7">IHEM 14462</strain>
    </source>
</reference>
<feature type="region of interest" description="Disordered" evidence="4">
    <location>
        <begin position="169"/>
        <end position="207"/>
    </location>
</feature>
<dbReference type="RefSeq" id="XP_016646603.1">
    <property type="nucleotide sequence ID" value="XM_016782970.1"/>
</dbReference>
<dbReference type="GO" id="GO:0016579">
    <property type="term" value="P:protein deubiquitination"/>
    <property type="evidence" value="ECO:0007669"/>
    <property type="project" value="TreeGrafter"/>
</dbReference>
<evidence type="ECO:0000256" key="4">
    <source>
        <dbReference type="SAM" id="MobiDB-lite"/>
    </source>
</evidence>
<protein>
    <recommendedName>
        <fullName evidence="5">PPPDE domain-containing protein</fullName>
    </recommendedName>
</protein>
<comment type="caution">
    <text evidence="6">The sequence shown here is derived from an EMBL/GenBank/DDBJ whole genome shotgun (WGS) entry which is preliminary data.</text>
</comment>
<dbReference type="GeneID" id="27718257"/>
<dbReference type="InterPro" id="IPR008580">
    <property type="entry name" value="PPPDE_dom"/>
</dbReference>
<dbReference type="Gene3D" id="3.90.1720.30">
    <property type="entry name" value="PPPDE domains"/>
    <property type="match status" value="1"/>
</dbReference>
<dbReference type="GO" id="GO:0006508">
    <property type="term" value="P:proteolysis"/>
    <property type="evidence" value="ECO:0007669"/>
    <property type="project" value="UniProtKB-KW"/>
</dbReference>
<dbReference type="OMA" id="VYWTKPG"/>
<dbReference type="InterPro" id="IPR042266">
    <property type="entry name" value="PPPDE_sf"/>
</dbReference>
<evidence type="ECO:0000256" key="3">
    <source>
        <dbReference type="ARBA" id="ARBA00022801"/>
    </source>
</evidence>
<sequence length="207" mass="22826">MPSRNSPQSSRRSHRSTLSLQKTEVKINVYDLLPPGKLSSILWTMGTALLHSGVVINGKEYAYGGHDRPGLSGVYWTKPGQVPPGAIFKCEIIHGFTFAAPAEIEATIKDVSAEFMGTSYNLLTRNCNHFTSYLVERLTGRRGPGWLNRAANIGVAFPCVVPKEWVEPPAADTADGELVEEEDNADESSRMLRPMRPQVESSQPRKD</sequence>
<dbReference type="PANTHER" id="PTHR12378:SF80">
    <property type="entry name" value="IP06716P-RELATED"/>
    <property type="match status" value="1"/>
</dbReference>
<evidence type="ECO:0000313" key="6">
    <source>
        <dbReference type="EMBL" id="KEZ46804.1"/>
    </source>
</evidence>
<dbReference type="KEGG" id="sapo:SAPIO_CDS0105"/>
<gene>
    <name evidence="6" type="ORF">SAPIO_CDS0105</name>
</gene>
<keyword evidence="2" id="KW-0645">Protease</keyword>
<dbReference type="GO" id="GO:0101005">
    <property type="term" value="F:deubiquitinase activity"/>
    <property type="evidence" value="ECO:0007669"/>
    <property type="project" value="TreeGrafter"/>
</dbReference>
<accession>A0A084GHJ2</accession>
<evidence type="ECO:0000259" key="5">
    <source>
        <dbReference type="PROSITE" id="PS51858"/>
    </source>
</evidence>
<dbReference type="PROSITE" id="PS51858">
    <property type="entry name" value="PPPDE"/>
    <property type="match status" value="1"/>
</dbReference>
<dbReference type="EMBL" id="JOWA01000011">
    <property type="protein sequence ID" value="KEZ46804.1"/>
    <property type="molecule type" value="Genomic_DNA"/>
</dbReference>
<feature type="compositionally biased region" description="Acidic residues" evidence="4">
    <location>
        <begin position="174"/>
        <end position="186"/>
    </location>
</feature>
<feature type="domain" description="PPPDE" evidence="5">
    <location>
        <begin position="23"/>
        <end position="165"/>
    </location>
</feature>
<evidence type="ECO:0000313" key="7">
    <source>
        <dbReference type="Proteomes" id="UP000028545"/>
    </source>
</evidence>
<organism evidence="6 7">
    <name type="scientific">Pseudallescheria apiosperma</name>
    <name type="common">Scedosporium apiospermum</name>
    <dbReference type="NCBI Taxonomy" id="563466"/>
    <lineage>
        <taxon>Eukaryota</taxon>
        <taxon>Fungi</taxon>
        <taxon>Dikarya</taxon>
        <taxon>Ascomycota</taxon>
        <taxon>Pezizomycotina</taxon>
        <taxon>Sordariomycetes</taxon>
        <taxon>Hypocreomycetidae</taxon>
        <taxon>Microascales</taxon>
        <taxon>Microascaceae</taxon>
        <taxon>Scedosporium</taxon>
    </lineage>
</organism>
<dbReference type="VEuPathDB" id="FungiDB:SAPIO_CDS0105"/>
<dbReference type="SMART" id="SM01179">
    <property type="entry name" value="DUF862"/>
    <property type="match status" value="1"/>
</dbReference>
<dbReference type="Pfam" id="PF05903">
    <property type="entry name" value="Peptidase_C97"/>
    <property type="match status" value="1"/>
</dbReference>
<proteinExistence type="inferred from homology"/>
<dbReference type="AlphaFoldDB" id="A0A084GHJ2"/>
<dbReference type="Proteomes" id="UP000028545">
    <property type="component" value="Unassembled WGS sequence"/>
</dbReference>
<evidence type="ECO:0000256" key="1">
    <source>
        <dbReference type="ARBA" id="ARBA00008140"/>
    </source>
</evidence>
<dbReference type="HOGENOM" id="CLU_069001_2_1_1"/>
<dbReference type="OrthoDB" id="412286at2759"/>
<evidence type="ECO:0000256" key="2">
    <source>
        <dbReference type="ARBA" id="ARBA00022670"/>
    </source>
</evidence>
<keyword evidence="3" id="KW-0378">Hydrolase</keyword>
<keyword evidence="7" id="KW-1185">Reference proteome</keyword>